<dbReference type="Pfam" id="PF13966">
    <property type="entry name" value="zf-RVT"/>
    <property type="match status" value="1"/>
</dbReference>
<name>A0AAW2UNF0_SESRA</name>
<accession>A0AAW2UNF0</accession>
<evidence type="ECO:0000313" key="2">
    <source>
        <dbReference type="EMBL" id="KAL0418870.1"/>
    </source>
</evidence>
<gene>
    <name evidence="2" type="ORF">Sradi_1300500</name>
</gene>
<dbReference type="AlphaFoldDB" id="A0AAW2UNF0"/>
<reference evidence="2" key="1">
    <citation type="submission" date="2020-06" db="EMBL/GenBank/DDBJ databases">
        <authorList>
            <person name="Li T."/>
            <person name="Hu X."/>
            <person name="Zhang T."/>
            <person name="Song X."/>
            <person name="Zhang H."/>
            <person name="Dai N."/>
            <person name="Sheng W."/>
            <person name="Hou X."/>
            <person name="Wei L."/>
        </authorList>
    </citation>
    <scope>NUCLEOTIDE SEQUENCE</scope>
    <source>
        <strain evidence="2">G02</strain>
        <tissue evidence="2">Leaf</tissue>
    </source>
</reference>
<organism evidence="2">
    <name type="scientific">Sesamum radiatum</name>
    <name type="common">Black benniseed</name>
    <dbReference type="NCBI Taxonomy" id="300843"/>
    <lineage>
        <taxon>Eukaryota</taxon>
        <taxon>Viridiplantae</taxon>
        <taxon>Streptophyta</taxon>
        <taxon>Embryophyta</taxon>
        <taxon>Tracheophyta</taxon>
        <taxon>Spermatophyta</taxon>
        <taxon>Magnoliopsida</taxon>
        <taxon>eudicotyledons</taxon>
        <taxon>Gunneridae</taxon>
        <taxon>Pentapetalae</taxon>
        <taxon>asterids</taxon>
        <taxon>lamiids</taxon>
        <taxon>Lamiales</taxon>
        <taxon>Pedaliaceae</taxon>
        <taxon>Sesamum</taxon>
    </lineage>
</organism>
<dbReference type="InterPro" id="IPR026960">
    <property type="entry name" value="RVT-Znf"/>
</dbReference>
<sequence>MRVCERIDAYTKDWSYSLVHERFWREEADIILVIPLSMIYGDDFVVWHHTACGKFSVWSSYHVTVSLANQSQPSTSLSRSPLWKALWQANVPRKIRVFTWKLAQNALLLGVNSQKRMQDLEIMCPFCQHEEEDVAHAFL</sequence>
<evidence type="ECO:0000259" key="1">
    <source>
        <dbReference type="Pfam" id="PF13966"/>
    </source>
</evidence>
<comment type="caution">
    <text evidence="2">The sequence shown here is derived from an EMBL/GenBank/DDBJ whole genome shotgun (WGS) entry which is preliminary data.</text>
</comment>
<dbReference type="EMBL" id="JACGWJ010000005">
    <property type="protein sequence ID" value="KAL0418870.1"/>
    <property type="molecule type" value="Genomic_DNA"/>
</dbReference>
<reference evidence="2" key="2">
    <citation type="journal article" date="2024" name="Plant">
        <title>Genomic evolution and insights into agronomic trait innovations of Sesamum species.</title>
        <authorList>
            <person name="Miao H."/>
            <person name="Wang L."/>
            <person name="Qu L."/>
            <person name="Liu H."/>
            <person name="Sun Y."/>
            <person name="Le M."/>
            <person name="Wang Q."/>
            <person name="Wei S."/>
            <person name="Zheng Y."/>
            <person name="Lin W."/>
            <person name="Duan Y."/>
            <person name="Cao H."/>
            <person name="Xiong S."/>
            <person name="Wang X."/>
            <person name="Wei L."/>
            <person name="Li C."/>
            <person name="Ma Q."/>
            <person name="Ju M."/>
            <person name="Zhao R."/>
            <person name="Li G."/>
            <person name="Mu C."/>
            <person name="Tian Q."/>
            <person name="Mei H."/>
            <person name="Zhang T."/>
            <person name="Gao T."/>
            <person name="Zhang H."/>
        </authorList>
    </citation>
    <scope>NUCLEOTIDE SEQUENCE</scope>
    <source>
        <strain evidence="2">G02</strain>
    </source>
</reference>
<proteinExistence type="predicted"/>
<protein>
    <recommendedName>
        <fullName evidence="1">Reverse transcriptase zinc-binding domain-containing protein</fullName>
    </recommendedName>
</protein>
<feature type="domain" description="Reverse transcriptase zinc-binding" evidence="1">
    <location>
        <begin position="75"/>
        <end position="139"/>
    </location>
</feature>